<feature type="domain" description="NADH-Ubiquinone oxidoreductase (complex I) chain 5 N-terminal" evidence="19">
    <location>
        <begin position="41"/>
        <end position="88"/>
    </location>
</feature>
<evidence type="ECO:0000256" key="6">
    <source>
        <dbReference type="ARBA" id="ARBA00022660"/>
    </source>
</evidence>
<evidence type="ECO:0000256" key="11">
    <source>
        <dbReference type="ARBA" id="ARBA00022989"/>
    </source>
</evidence>
<comment type="catalytic activity">
    <reaction evidence="16 17">
        <text>a ubiquinone + NADH + 5 H(+)(in) = a ubiquinol + NAD(+) + 4 H(+)(out)</text>
        <dbReference type="Rhea" id="RHEA:29091"/>
        <dbReference type="Rhea" id="RHEA-COMP:9565"/>
        <dbReference type="Rhea" id="RHEA-COMP:9566"/>
        <dbReference type="ChEBI" id="CHEBI:15378"/>
        <dbReference type="ChEBI" id="CHEBI:16389"/>
        <dbReference type="ChEBI" id="CHEBI:17976"/>
        <dbReference type="ChEBI" id="CHEBI:57540"/>
        <dbReference type="ChEBI" id="CHEBI:57945"/>
        <dbReference type="EC" id="7.1.1.2"/>
    </reaction>
</comment>
<dbReference type="GO" id="GO:0003954">
    <property type="term" value="F:NADH dehydrogenase activity"/>
    <property type="evidence" value="ECO:0007669"/>
    <property type="project" value="TreeGrafter"/>
</dbReference>
<comment type="similarity">
    <text evidence="17">Belongs to the complex I subunit 5 family.</text>
</comment>
<evidence type="ECO:0000256" key="3">
    <source>
        <dbReference type="ARBA" id="ARBA00012944"/>
    </source>
</evidence>
<dbReference type="GO" id="GO:0005743">
    <property type="term" value="C:mitochondrial inner membrane"/>
    <property type="evidence" value="ECO:0007669"/>
    <property type="project" value="UniProtKB-SubCell"/>
</dbReference>
<feature type="transmembrane region" description="Helical" evidence="17">
    <location>
        <begin position="362"/>
        <end position="383"/>
    </location>
</feature>
<keyword evidence="14 17" id="KW-0496">Mitochondrion</keyword>
<sequence length="576" mass="66200">MILISIFFYLIFFTLSLLFYFLSLYFLQSEFEVFIEFNLVSLNSMYIEMVLYFDWYSLMFMSFVFYISSLIIKYSFEYMSEDKNFKRFILLLVFFVFSMMLMISSLNLISILLGWDGLGLTSYALVIYYQNVKSYNAGMITAMTNRIGDGAILVSIVLLMNYGSWNFLFVDIKDNLIKYLIILAAMTKSAQIPFSSWLPAAMAAPTPVSALVHSSTLVTAGVYLLFRFFETFNMGILQILLFISLMTMFMAGLAANFEFDLKKIIALSTLSQLGMMITILCLGEKSLAFFHLLIHALFKALLFMCAGAVIHNMGNTQDIRNMGGIGLCLPFTGICMNISNFALCGLPFLAGFYSKDLIIENLSMNFVSMFIYFIFFLSVGLTVSYTVRLSYYLFFGSLNFSNLNLLSDNNNKIMMKSMFGLVLFVILKGSILSWLTFKTPYFIILPFYMKMLTITVIILGSYWGYELMNMKFFFSNKSINLFSVVSFIGNMWNMPALSTLGMNFMILKVGKVYMKYIDHGWMEYYGSQKLFMLIQNSSQFIQGVSSIHLKSFLLLILLMYLFMYILVFYLNSLFSA</sequence>
<evidence type="ECO:0000259" key="19">
    <source>
        <dbReference type="Pfam" id="PF00662"/>
    </source>
</evidence>
<protein>
    <recommendedName>
        <fullName evidence="4 17">NADH-ubiquinone oxidoreductase chain 5</fullName>
        <ecNumber evidence="3 17">7.1.1.2</ecNumber>
    </recommendedName>
</protein>
<proteinExistence type="inferred from homology"/>
<comment type="function">
    <text evidence="17">Core subunit of the mitochondrial membrane respiratory chain NADH dehydrogenase (Complex I) which catalyzes electron transfer from NADH through the respiratory chain, using ubiquinone as an electron acceptor. Essential for the catalytic activity and assembly of complex I.</text>
</comment>
<feature type="transmembrane region" description="Helical" evidence="17">
    <location>
        <begin position="552"/>
        <end position="570"/>
    </location>
</feature>
<dbReference type="InterPro" id="IPR001750">
    <property type="entry name" value="ND/Mrp_TM"/>
</dbReference>
<feature type="domain" description="NADH dehydrogenase subunit 5 C-terminal" evidence="20">
    <location>
        <begin position="385"/>
        <end position="566"/>
    </location>
</feature>
<feature type="transmembrane region" description="Helical" evidence="17">
    <location>
        <begin position="210"/>
        <end position="229"/>
    </location>
</feature>
<dbReference type="InterPro" id="IPR001516">
    <property type="entry name" value="Proton_antipo_N"/>
</dbReference>
<dbReference type="Pfam" id="PF06455">
    <property type="entry name" value="NADH5_C"/>
    <property type="match status" value="1"/>
</dbReference>
<evidence type="ECO:0000256" key="9">
    <source>
        <dbReference type="ARBA" id="ARBA00022967"/>
    </source>
</evidence>
<feature type="transmembrane region" description="Helical" evidence="17">
    <location>
        <begin position="289"/>
        <end position="310"/>
    </location>
</feature>
<feature type="transmembrane region" description="Helical" evidence="17">
    <location>
        <begin position="88"/>
        <end position="115"/>
    </location>
</feature>
<feature type="transmembrane region" description="Helical" evidence="17">
    <location>
        <begin position="176"/>
        <end position="198"/>
    </location>
</feature>
<dbReference type="Pfam" id="PF00662">
    <property type="entry name" value="Proton_antipo_N"/>
    <property type="match status" value="1"/>
</dbReference>
<dbReference type="EMBL" id="KT696201">
    <property type="protein sequence ID" value="AML26112.1"/>
    <property type="molecule type" value="Genomic_DNA"/>
</dbReference>
<keyword evidence="12 17" id="KW-0520">NAD</keyword>
<evidence type="ECO:0000259" key="20">
    <source>
        <dbReference type="Pfam" id="PF06455"/>
    </source>
</evidence>
<feature type="transmembrane region" description="Helical" evidence="17">
    <location>
        <begin position="7"/>
        <end position="27"/>
    </location>
</feature>
<feature type="transmembrane region" description="Helical" evidence="17">
    <location>
        <begin position="443"/>
        <end position="465"/>
    </location>
</feature>
<dbReference type="Pfam" id="PF00361">
    <property type="entry name" value="Proton_antipo_M"/>
    <property type="match status" value="1"/>
</dbReference>
<keyword evidence="8" id="KW-0999">Mitochondrion inner membrane</keyword>
<keyword evidence="11 17" id="KW-1133">Transmembrane helix</keyword>
<name>A0A126TF06_9CUCU</name>
<feature type="transmembrane region" description="Helical" evidence="17">
    <location>
        <begin position="322"/>
        <end position="350"/>
    </location>
</feature>
<dbReference type="PANTHER" id="PTHR42829:SF2">
    <property type="entry name" value="NADH-UBIQUINONE OXIDOREDUCTASE CHAIN 5"/>
    <property type="match status" value="1"/>
</dbReference>
<accession>A0A126TF06</accession>
<keyword evidence="10" id="KW-0249">Electron transport</keyword>
<evidence type="ECO:0000256" key="16">
    <source>
        <dbReference type="ARBA" id="ARBA00049551"/>
    </source>
</evidence>
<keyword evidence="9" id="KW-1278">Translocase</keyword>
<keyword evidence="5 17" id="KW-0813">Transport</keyword>
<evidence type="ECO:0000256" key="12">
    <source>
        <dbReference type="ARBA" id="ARBA00023027"/>
    </source>
</evidence>
<reference evidence="21" key="1">
    <citation type="submission" date="2015-09" db="EMBL/GenBank/DDBJ databases">
        <title>Capturing the unknown biodiversity of arthropods in tropical forests using metagenomics.</title>
        <authorList>
            <person name="Andujar C."/>
            <person name="Creedy T.J."/>
            <person name="Garner B."/>
            <person name="Canty R."/>
            <person name="Warner H.B."/>
            <person name="Lipecki J."/>
            <person name="Crampton-Platt A."/>
            <person name="Gabrielli M."/>
            <person name="Croydon-Veleslavov I.A."/>
            <person name="Lim J.L."/>
            <person name="Linard B."/>
            <person name="Vogler A."/>
        </authorList>
    </citation>
    <scope>NUCLEOTIDE SEQUENCE</scope>
</reference>
<dbReference type="GO" id="GO:0042773">
    <property type="term" value="P:ATP synthesis coupled electron transport"/>
    <property type="evidence" value="ECO:0007669"/>
    <property type="project" value="InterPro"/>
</dbReference>
<evidence type="ECO:0000259" key="18">
    <source>
        <dbReference type="Pfam" id="PF00361"/>
    </source>
</evidence>
<evidence type="ECO:0000256" key="8">
    <source>
        <dbReference type="ARBA" id="ARBA00022792"/>
    </source>
</evidence>
<feature type="transmembrane region" description="Helical" evidence="17">
    <location>
        <begin position="236"/>
        <end position="257"/>
    </location>
</feature>
<feature type="transmembrane region" description="Helical" evidence="17">
    <location>
        <begin position="418"/>
        <end position="437"/>
    </location>
</feature>
<evidence type="ECO:0000256" key="7">
    <source>
        <dbReference type="ARBA" id="ARBA00022692"/>
    </source>
</evidence>
<evidence type="ECO:0000256" key="5">
    <source>
        <dbReference type="ARBA" id="ARBA00022448"/>
    </source>
</evidence>
<keyword evidence="13 17" id="KW-0830">Ubiquinone</keyword>
<dbReference type="GO" id="GO:0008137">
    <property type="term" value="F:NADH dehydrogenase (ubiquinone) activity"/>
    <property type="evidence" value="ECO:0007669"/>
    <property type="project" value="UniProtKB-EC"/>
</dbReference>
<evidence type="ECO:0000256" key="14">
    <source>
        <dbReference type="ARBA" id="ARBA00023128"/>
    </source>
</evidence>
<feature type="transmembrane region" description="Helical" evidence="17">
    <location>
        <begin position="151"/>
        <end position="169"/>
    </location>
</feature>
<dbReference type="PANTHER" id="PTHR42829">
    <property type="entry name" value="NADH-UBIQUINONE OXIDOREDUCTASE CHAIN 5"/>
    <property type="match status" value="1"/>
</dbReference>
<dbReference type="GO" id="GO:0015990">
    <property type="term" value="P:electron transport coupled proton transport"/>
    <property type="evidence" value="ECO:0007669"/>
    <property type="project" value="TreeGrafter"/>
</dbReference>
<evidence type="ECO:0000256" key="1">
    <source>
        <dbReference type="ARBA" id="ARBA00003257"/>
    </source>
</evidence>
<dbReference type="InterPro" id="IPR010934">
    <property type="entry name" value="NADH_DH_su5_C"/>
</dbReference>
<evidence type="ECO:0000256" key="4">
    <source>
        <dbReference type="ARBA" id="ARBA00021096"/>
    </source>
</evidence>
<evidence type="ECO:0000256" key="15">
    <source>
        <dbReference type="ARBA" id="ARBA00023136"/>
    </source>
</evidence>
<feature type="transmembrane region" description="Helical" evidence="17">
    <location>
        <begin position="55"/>
        <end position="76"/>
    </location>
</feature>
<gene>
    <name evidence="21" type="primary">ND5</name>
</gene>
<feature type="domain" description="NADH:quinone oxidoreductase/Mrp antiporter transmembrane" evidence="18">
    <location>
        <begin position="105"/>
        <end position="379"/>
    </location>
</feature>
<comment type="subcellular location">
    <subcellularLocation>
        <location evidence="2">Mitochondrion inner membrane</location>
        <topology evidence="2">Multi-pass membrane protein</topology>
    </subcellularLocation>
</comment>
<evidence type="ECO:0000256" key="13">
    <source>
        <dbReference type="ARBA" id="ARBA00023075"/>
    </source>
</evidence>
<keyword evidence="7 17" id="KW-0812">Transmembrane</keyword>
<keyword evidence="15 17" id="KW-0472">Membrane</keyword>
<organism evidence="21">
    <name type="scientific">Curculionidae sp. BMNH 1274272</name>
    <dbReference type="NCBI Taxonomy" id="1796500"/>
    <lineage>
        <taxon>Eukaryota</taxon>
        <taxon>Metazoa</taxon>
        <taxon>Ecdysozoa</taxon>
        <taxon>Arthropoda</taxon>
        <taxon>Hexapoda</taxon>
        <taxon>Insecta</taxon>
        <taxon>Pterygota</taxon>
        <taxon>Neoptera</taxon>
        <taxon>Endopterygota</taxon>
        <taxon>Coleoptera</taxon>
        <taxon>Polyphaga</taxon>
        <taxon>Cucujiformia</taxon>
        <taxon>Curculionidae</taxon>
    </lineage>
</organism>
<dbReference type="EC" id="7.1.1.2" evidence="3 17"/>
<dbReference type="InterPro" id="IPR003945">
    <property type="entry name" value="NU5C-like"/>
</dbReference>
<evidence type="ECO:0000256" key="2">
    <source>
        <dbReference type="ARBA" id="ARBA00004448"/>
    </source>
</evidence>
<comment type="function">
    <text evidence="1">Core subunit of the mitochondrial membrane respiratory chain NADH dehydrogenase (Complex I) that is believed to belong to the minimal assembly required for catalysis. Complex I functions in the transfer of electrons from NADH to the respiratory chain. The immediate electron acceptor for the enzyme is believed to be ubiquinone.</text>
</comment>
<evidence type="ECO:0000256" key="10">
    <source>
        <dbReference type="ARBA" id="ARBA00022982"/>
    </source>
</evidence>
<dbReference type="AlphaFoldDB" id="A0A126TF06"/>
<evidence type="ECO:0000313" key="21">
    <source>
        <dbReference type="EMBL" id="AML26112.1"/>
    </source>
</evidence>
<geneLocation type="mitochondrion" evidence="21"/>
<keyword evidence="6" id="KW-0679">Respiratory chain</keyword>
<dbReference type="PRINTS" id="PR01434">
    <property type="entry name" value="NADHDHGNASE5"/>
</dbReference>
<evidence type="ECO:0000256" key="17">
    <source>
        <dbReference type="RuleBase" id="RU003404"/>
    </source>
</evidence>
<feature type="transmembrane region" description="Helical" evidence="17">
    <location>
        <begin position="263"/>
        <end position="282"/>
    </location>
</feature>